<protein>
    <submittedName>
        <fullName evidence="1">Uncharacterized protein</fullName>
    </submittedName>
</protein>
<dbReference type="AlphaFoldDB" id="A0A6L2JUJ8"/>
<accession>A0A6L2JUJ8</accession>
<reference evidence="1" key="1">
    <citation type="journal article" date="2019" name="Sci. Rep.">
        <title>Draft genome of Tanacetum cinerariifolium, the natural source of mosquito coil.</title>
        <authorList>
            <person name="Yamashiro T."/>
            <person name="Shiraishi A."/>
            <person name="Satake H."/>
            <person name="Nakayama K."/>
        </authorList>
    </citation>
    <scope>NUCLEOTIDE SEQUENCE</scope>
</reference>
<organism evidence="1">
    <name type="scientific">Tanacetum cinerariifolium</name>
    <name type="common">Dalmatian daisy</name>
    <name type="synonym">Chrysanthemum cinerariifolium</name>
    <dbReference type="NCBI Taxonomy" id="118510"/>
    <lineage>
        <taxon>Eukaryota</taxon>
        <taxon>Viridiplantae</taxon>
        <taxon>Streptophyta</taxon>
        <taxon>Embryophyta</taxon>
        <taxon>Tracheophyta</taxon>
        <taxon>Spermatophyta</taxon>
        <taxon>Magnoliopsida</taxon>
        <taxon>eudicotyledons</taxon>
        <taxon>Gunneridae</taxon>
        <taxon>Pentapetalae</taxon>
        <taxon>asterids</taxon>
        <taxon>campanulids</taxon>
        <taxon>Asterales</taxon>
        <taxon>Asteraceae</taxon>
        <taxon>Asteroideae</taxon>
        <taxon>Anthemideae</taxon>
        <taxon>Anthemidinae</taxon>
        <taxon>Tanacetum</taxon>
    </lineage>
</organism>
<name>A0A6L2JUJ8_TANCI</name>
<sequence>MEPNIKNMMINEYLDLPPPHPCFLPVKTYLEDCLVSTNDVDNINDLEKEEAQVKDGDDGDICDIIREFLIPNIPDVMDNVIQPLIPKTIYTMPLDEDCVASATKPILDELLEEFREEILNITMVDEEADFNPTKDIVEP</sequence>
<comment type="caution">
    <text evidence="1">The sequence shown here is derived from an EMBL/GenBank/DDBJ whole genome shotgun (WGS) entry which is preliminary data.</text>
</comment>
<proteinExistence type="predicted"/>
<evidence type="ECO:0000313" key="1">
    <source>
        <dbReference type="EMBL" id="GEU39525.1"/>
    </source>
</evidence>
<gene>
    <name evidence="1" type="ORF">Tci_011503</name>
</gene>
<dbReference type="EMBL" id="BKCJ010001185">
    <property type="protein sequence ID" value="GEU39525.1"/>
    <property type="molecule type" value="Genomic_DNA"/>
</dbReference>